<dbReference type="Proteomes" id="UP000216107">
    <property type="component" value="Unassembled WGS sequence"/>
</dbReference>
<evidence type="ECO:0000313" key="1">
    <source>
        <dbReference type="EMBL" id="KAF7597973.1"/>
    </source>
</evidence>
<dbReference type="EMBL" id="NMRN01000075">
    <property type="protein sequence ID" value="PAS91548.1"/>
    <property type="molecule type" value="Genomic_DNA"/>
</dbReference>
<evidence type="ECO:0000313" key="2">
    <source>
        <dbReference type="EMBL" id="PAS91548.1"/>
    </source>
</evidence>
<dbReference type="AlphaFoldDB" id="A0A272EN41"/>
<keyword evidence="4" id="KW-1185">Reference proteome</keyword>
<gene>
    <name evidence="1" type="ORF">BGI27_15855</name>
    <name evidence="2" type="ORF">CGU29_15775</name>
</gene>
<dbReference type="RefSeq" id="WP_095525804.1">
    <property type="nucleotide sequence ID" value="NZ_MDUX01000073.1"/>
</dbReference>
<organism evidence="2 3">
    <name type="scientific">Candidatus Dactylopiibacterium carminicum</name>
    <dbReference type="NCBI Taxonomy" id="857335"/>
    <lineage>
        <taxon>Bacteria</taxon>
        <taxon>Pseudomonadati</taxon>
        <taxon>Pseudomonadota</taxon>
        <taxon>Betaproteobacteria</taxon>
        <taxon>Rhodocyclales</taxon>
        <taxon>Rhodocyclaceae</taxon>
        <taxon>Candidatus Dactylopiibacterium</taxon>
    </lineage>
</organism>
<evidence type="ECO:0000313" key="4">
    <source>
        <dbReference type="Proteomes" id="UP000623509"/>
    </source>
</evidence>
<sequence length="205" mass="21110">MSARAIVITAATTIVLASALLAAGYYLGHRTATPAAENISAAPAERQADGSVIVERAPVATASAPHQIPRGAIVERQVSVTVAPRAVQTPAQPDGSAPAVQGGCECKPVTVDLSLVRQQGGRRVIASSPDGDIISALDIPIDAAAMPEPARPWGVGLSCALGDSCALRTAGVIIQRDIARVRIGAELHRQADGKPAARVHAIWRF</sequence>
<dbReference type="OrthoDB" id="8591912at2"/>
<comment type="caution">
    <text evidence="2">The sequence shown here is derived from an EMBL/GenBank/DDBJ whole genome shotgun (WGS) entry which is preliminary data.</text>
</comment>
<protein>
    <submittedName>
        <fullName evidence="2">Uncharacterized protein</fullName>
    </submittedName>
</protein>
<dbReference type="Proteomes" id="UP000623509">
    <property type="component" value="Unassembled WGS sequence"/>
</dbReference>
<proteinExistence type="predicted"/>
<name>A0A272EN41_9RHOO</name>
<dbReference type="EMBL" id="MDUX01000073">
    <property type="protein sequence ID" value="KAF7597973.1"/>
    <property type="molecule type" value="Genomic_DNA"/>
</dbReference>
<reference evidence="2 3" key="2">
    <citation type="submission" date="2017-07" db="EMBL/GenBank/DDBJ databases">
        <title>Candidatus Dactylopiibacterium carminicum, a nitrogen-fixing symbiont of the cochineal insect Dactylopius coccus and Dactylopius opuntiae (Hemiptera: Coccoidea: Dactylopiidae).</title>
        <authorList>
            <person name="Vera A."/>
        </authorList>
    </citation>
    <scope>NUCLEOTIDE SEQUENCE [LARGE SCALE GENOMIC DNA]</scope>
    <source>
        <strain evidence="2 3">NFDCM</strain>
    </source>
</reference>
<reference evidence="1 4" key="1">
    <citation type="submission" date="2016-08" db="EMBL/GenBank/DDBJ databases">
        <title>Candidatus Dactylopiibacterium carminicum genome sequence.</title>
        <authorList>
            <person name="Ramirez-Puebla S.T."/>
            <person name="Ormeno-Orrillo E."/>
            <person name="Vera-Ponce De Leon A."/>
            <person name="Luis L."/>
            <person name="Sanchez-Flores A."/>
            <person name="Monica R."/>
            <person name="Martinez-Romero E."/>
        </authorList>
    </citation>
    <scope>NUCLEOTIDE SEQUENCE [LARGE SCALE GENOMIC DNA]</scope>
    <source>
        <strain evidence="1">END1</strain>
    </source>
</reference>
<accession>A0A272EN41</accession>
<evidence type="ECO:0000313" key="3">
    <source>
        <dbReference type="Proteomes" id="UP000216107"/>
    </source>
</evidence>